<dbReference type="InParanoid" id="A0A7M7JZJ6"/>
<keyword evidence="1" id="KW-0645">Protease</keyword>
<keyword evidence="12" id="KW-1185">Reference proteome</keyword>
<keyword evidence="7" id="KW-0325">Glycoprotein</keyword>
<feature type="domain" description="Peptidase M12B" evidence="10">
    <location>
        <begin position="451"/>
        <end position="686"/>
    </location>
</feature>
<dbReference type="RefSeq" id="XP_022658745.1">
    <property type="nucleotide sequence ID" value="XM_022803010.1"/>
</dbReference>
<feature type="active site" evidence="8">
    <location>
        <position position="616"/>
    </location>
</feature>
<name>A0A7M7JZJ6_VARDE</name>
<dbReference type="Gene3D" id="3.40.1620.60">
    <property type="match status" value="1"/>
</dbReference>
<dbReference type="GeneID" id="111249307"/>
<dbReference type="InterPro" id="IPR001590">
    <property type="entry name" value="Peptidase_M12B"/>
</dbReference>
<protein>
    <recommendedName>
        <fullName evidence="10">Peptidase M12B domain-containing protein</fullName>
    </recommendedName>
</protein>
<dbReference type="GO" id="GO:0006509">
    <property type="term" value="P:membrane protein ectodomain proteolysis"/>
    <property type="evidence" value="ECO:0007669"/>
    <property type="project" value="TreeGrafter"/>
</dbReference>
<evidence type="ECO:0000313" key="12">
    <source>
        <dbReference type="Proteomes" id="UP000594260"/>
    </source>
</evidence>
<evidence type="ECO:0000256" key="3">
    <source>
        <dbReference type="ARBA" id="ARBA00022801"/>
    </source>
</evidence>
<evidence type="ECO:0000256" key="2">
    <source>
        <dbReference type="ARBA" id="ARBA00022723"/>
    </source>
</evidence>
<sequence length="891" mass="99392">MRAVCHRPKKNTKLSKSYNRTSLSEGKATSAARTTSSRPEVSWKGPRELSHAIHYRTRESWTLSVANRTYSNTTITTTHRWLWLILVVCCGPPSAATIAAASGNFYRAEAKVIPLDVASSSLRQIHTQMSEEQLRRVFHVRSPDQVPEYEVVAISHEDSDTNASTPRHARRVRRNTAQAEISKIQTTKEPTTSKQDGYSGSLGNDYDSARRDDFPFDDNGRAGVDRALKLSLQAFGKRLRLNLMKNEDFQRRVEGLKMYTMSSTSKGGVEIRAASDDGTSSSEERSGPATPYVDEANHAALILSRHPHGGIEVEGTVGHELVIAPVPEGLRNETFYDEEEGTADDEMFLGEDDFTLATQPTDKKKPKNAKNPKKYVPDLLQPDKKNRAPKAVLRTKSLKGKSVHFVYKRNRVLSEHHDLFHSDFLPLESVFLSHNRTRTHRIRKRAAPDTVWPEVLLIVDYDTYALHGRSHAEIKRYFVSFWNGVDLRYRLLTSPRVKISLAGMIVAKDRDATPYLERNRLRPPNEDAVDVAGALTDLGKYLYREDRLPTYDLAVVITKLDMCRRHYEGGRCNRGTAGFAYVGGACVVNKRLEKVNSVAIIEDSGGFSGIIVAAHEVGHLLGCVHDGSPPPSYLGGPGATSCPWEDGFIMSDLRHTERGFRWSTCSVQQFKHFLFGETASCLYNYPHENQLLARVLPGTMLSLDEQCRRDRGTSACFKDSRVCAQLFCFDSSSGYCVSYRPAAEGSPCGDGQVCKNGKCIHEIENIIPDYSQVSAAVASPTNRMKSSRGLRRLDSSSETPSFTGSGKRRGRQRSTAAPPASTTVVAVSASQSADRRIDKVDSTEEAECIDVVEKIADRMTCAEFLEHFGQRYCSHNYIRSNCCYTRSLMCV</sequence>
<dbReference type="GO" id="GO:0004222">
    <property type="term" value="F:metalloendopeptidase activity"/>
    <property type="evidence" value="ECO:0007669"/>
    <property type="project" value="InterPro"/>
</dbReference>
<proteinExistence type="predicted"/>
<feature type="binding site" evidence="8">
    <location>
        <position position="625"/>
    </location>
    <ligand>
        <name>Zn(2+)</name>
        <dbReference type="ChEBI" id="CHEBI:29105"/>
        <note>catalytic</note>
    </ligand>
</feature>
<dbReference type="OrthoDB" id="9936463at2759"/>
<dbReference type="KEGG" id="vde:111249307"/>
<dbReference type="InterPro" id="IPR034030">
    <property type="entry name" value="ZnMc_salivary_gland_MPs"/>
</dbReference>
<feature type="compositionally biased region" description="Basic residues" evidence="9">
    <location>
        <begin position="364"/>
        <end position="373"/>
    </location>
</feature>
<feature type="compositionally biased region" description="Polar residues" evidence="9">
    <location>
        <begin position="175"/>
        <end position="202"/>
    </location>
</feature>
<dbReference type="Pfam" id="PF13582">
    <property type="entry name" value="Reprolysin_3"/>
    <property type="match status" value="1"/>
</dbReference>
<feature type="compositionally biased region" description="Basic residues" evidence="9">
    <location>
        <begin position="1"/>
        <end position="13"/>
    </location>
</feature>
<dbReference type="Pfam" id="PF17771">
    <property type="entry name" value="ADAMTS_CR_2"/>
    <property type="match status" value="1"/>
</dbReference>
<dbReference type="Gene3D" id="3.40.390.10">
    <property type="entry name" value="Collagenase (Catalytic Domain)"/>
    <property type="match status" value="1"/>
</dbReference>
<evidence type="ECO:0000313" key="11">
    <source>
        <dbReference type="EnsemblMetazoa" id="XP_022658745"/>
    </source>
</evidence>
<feature type="region of interest" description="Disordered" evidence="9">
    <location>
        <begin position="158"/>
        <end position="209"/>
    </location>
</feature>
<dbReference type="Proteomes" id="UP000594260">
    <property type="component" value="Unplaced"/>
</dbReference>
<dbReference type="EnsemblMetazoa" id="XM_022803010">
    <property type="protein sequence ID" value="XP_022658745"/>
    <property type="gene ID" value="LOC111249307"/>
</dbReference>
<accession>A0A7M7JZJ6</accession>
<dbReference type="InterPro" id="IPR041645">
    <property type="entry name" value="ADAMTS_CR_2"/>
</dbReference>
<evidence type="ECO:0000256" key="1">
    <source>
        <dbReference type="ARBA" id="ARBA00022670"/>
    </source>
</evidence>
<keyword evidence="2 8" id="KW-0479">Metal-binding</keyword>
<keyword evidence="4 8" id="KW-0862">Zinc</keyword>
<evidence type="ECO:0000256" key="9">
    <source>
        <dbReference type="SAM" id="MobiDB-lite"/>
    </source>
</evidence>
<evidence type="ECO:0000256" key="4">
    <source>
        <dbReference type="ARBA" id="ARBA00022833"/>
    </source>
</evidence>
<evidence type="ECO:0000256" key="6">
    <source>
        <dbReference type="ARBA" id="ARBA00023157"/>
    </source>
</evidence>
<keyword evidence="3" id="KW-0378">Hydrolase</keyword>
<reference evidence="11" key="1">
    <citation type="submission" date="2021-01" db="UniProtKB">
        <authorList>
            <consortium name="EnsemblMetazoa"/>
        </authorList>
    </citation>
    <scope>IDENTIFICATION</scope>
</reference>
<feature type="compositionally biased region" description="Polar residues" evidence="9">
    <location>
        <begin position="14"/>
        <end position="24"/>
    </location>
</feature>
<evidence type="ECO:0000259" key="10">
    <source>
        <dbReference type="PROSITE" id="PS50215"/>
    </source>
</evidence>
<dbReference type="InterPro" id="IPR024079">
    <property type="entry name" value="MetalloPept_cat_dom_sf"/>
</dbReference>
<dbReference type="CDD" id="cd04272">
    <property type="entry name" value="ZnMc_salivary_gland_MPs"/>
    <property type="match status" value="1"/>
</dbReference>
<dbReference type="OMA" id="FPHENQL"/>
<dbReference type="PANTHER" id="PTHR11905:SF249">
    <property type="entry name" value="SOL NARAE, ISOFORM C"/>
    <property type="match status" value="1"/>
</dbReference>
<dbReference type="AlphaFoldDB" id="A0A7M7JZJ6"/>
<feature type="binding site" evidence="8">
    <location>
        <position position="615"/>
    </location>
    <ligand>
        <name>Zn(2+)</name>
        <dbReference type="ChEBI" id="CHEBI:29105"/>
        <note>catalytic</note>
    </ligand>
</feature>
<evidence type="ECO:0000256" key="7">
    <source>
        <dbReference type="ARBA" id="ARBA00023180"/>
    </source>
</evidence>
<evidence type="ECO:0000256" key="5">
    <source>
        <dbReference type="ARBA" id="ARBA00023049"/>
    </source>
</evidence>
<feature type="region of interest" description="Disordered" evidence="9">
    <location>
        <begin position="271"/>
        <end position="290"/>
    </location>
</feature>
<keyword evidence="5" id="KW-0482">Metalloprotease</keyword>
<evidence type="ECO:0000256" key="8">
    <source>
        <dbReference type="PROSITE-ProRule" id="PRU00276"/>
    </source>
</evidence>
<dbReference type="SUPFAM" id="SSF55486">
    <property type="entry name" value="Metalloproteases ('zincins'), catalytic domain"/>
    <property type="match status" value="1"/>
</dbReference>
<feature type="compositionally biased region" description="Low complexity" evidence="9">
    <location>
        <begin position="814"/>
        <end position="823"/>
    </location>
</feature>
<feature type="binding site" evidence="8">
    <location>
        <position position="619"/>
    </location>
    <ligand>
        <name>Zn(2+)</name>
        <dbReference type="ChEBI" id="CHEBI:29105"/>
        <note>catalytic</note>
    </ligand>
</feature>
<dbReference type="PANTHER" id="PTHR11905">
    <property type="entry name" value="ADAM A DISINTEGRIN AND METALLOPROTEASE DOMAIN"/>
    <property type="match status" value="1"/>
</dbReference>
<dbReference type="GO" id="GO:0046872">
    <property type="term" value="F:metal ion binding"/>
    <property type="evidence" value="ECO:0007669"/>
    <property type="project" value="UniProtKB-KW"/>
</dbReference>
<comment type="caution">
    <text evidence="8">Lacks conserved residue(s) required for the propagation of feature annotation.</text>
</comment>
<feature type="region of interest" description="Disordered" evidence="9">
    <location>
        <begin position="778"/>
        <end position="823"/>
    </location>
</feature>
<keyword evidence="6" id="KW-1015">Disulfide bond</keyword>
<feature type="region of interest" description="Disordered" evidence="9">
    <location>
        <begin position="1"/>
        <end position="43"/>
    </location>
</feature>
<organism evidence="11 12">
    <name type="scientific">Varroa destructor</name>
    <name type="common">Honeybee mite</name>
    <dbReference type="NCBI Taxonomy" id="109461"/>
    <lineage>
        <taxon>Eukaryota</taxon>
        <taxon>Metazoa</taxon>
        <taxon>Ecdysozoa</taxon>
        <taxon>Arthropoda</taxon>
        <taxon>Chelicerata</taxon>
        <taxon>Arachnida</taxon>
        <taxon>Acari</taxon>
        <taxon>Parasitiformes</taxon>
        <taxon>Mesostigmata</taxon>
        <taxon>Gamasina</taxon>
        <taxon>Dermanyssoidea</taxon>
        <taxon>Varroidae</taxon>
        <taxon>Varroa</taxon>
    </lineage>
</organism>
<feature type="region of interest" description="Disordered" evidence="9">
    <location>
        <begin position="357"/>
        <end position="381"/>
    </location>
</feature>
<dbReference type="PROSITE" id="PS50215">
    <property type="entry name" value="ADAM_MEPRO"/>
    <property type="match status" value="1"/>
</dbReference>